<evidence type="ECO:0000313" key="6">
    <source>
        <dbReference type="EMBL" id="MQY21806.1"/>
    </source>
</evidence>
<comment type="caution">
    <text evidence="6">The sequence shown here is derived from an EMBL/GenBank/DDBJ whole genome shotgun (WGS) entry which is preliminary data.</text>
</comment>
<dbReference type="RefSeq" id="WP_153412892.1">
    <property type="nucleotide sequence ID" value="NZ_WEGK01000011.1"/>
</dbReference>
<dbReference type="PANTHER" id="PTHR30136:SF24">
    <property type="entry name" value="HTH-TYPE TRANSCRIPTIONAL REPRESSOR ALLR"/>
    <property type="match status" value="1"/>
</dbReference>
<dbReference type="OrthoDB" id="60629at2"/>
<reference evidence="6 7" key="1">
    <citation type="submission" date="2019-10" db="EMBL/GenBank/DDBJ databases">
        <title>Nocardia macrotermitis sp. nov. and Nocardia aurantia sp. nov., isolated from the gut of fungus growing-termite Macrotermes natalensis.</title>
        <authorList>
            <person name="Benndorf R."/>
            <person name="Schwitalla J."/>
            <person name="Martin K."/>
            <person name="De Beer W."/>
            <person name="Kaster A.-K."/>
            <person name="Vollmers J."/>
            <person name="Poulsen M."/>
            <person name="Beemelmanns C."/>
        </authorList>
    </citation>
    <scope>NUCLEOTIDE SEQUENCE [LARGE SCALE GENOMIC DNA]</scope>
    <source>
        <strain evidence="6 7">RB20</strain>
    </source>
</reference>
<sequence length="250" mass="26894">MARSPSGESVLSRAVRIFEAFDADTPAIGVSELARRTGLPIATTSRLVNELIGYGWLRRDADRRIRIGVRIWELVSRASPTLGLREMAMPFMQDLHAVIGNHVQLAVLQDSEVLYIERLSAPGSVRNLSRYAGRLPLHASAPGLVLLANGPLELQDSILTRPLDRFTPNTVTDPKALRAFLGEIRRTGIAFCPGHLDATTTSIAAPVRTVRGLVVAALATIVPNDDAARSIAPAVQATARGISRALGADR</sequence>
<dbReference type="GO" id="GO:0045892">
    <property type="term" value="P:negative regulation of DNA-templated transcription"/>
    <property type="evidence" value="ECO:0007669"/>
    <property type="project" value="TreeGrafter"/>
</dbReference>
<dbReference type="GO" id="GO:0003700">
    <property type="term" value="F:DNA-binding transcription factor activity"/>
    <property type="evidence" value="ECO:0007669"/>
    <property type="project" value="TreeGrafter"/>
</dbReference>
<name>A0A7K0D7R6_9NOCA</name>
<dbReference type="InterPro" id="IPR005471">
    <property type="entry name" value="Tscrpt_reg_IclR_N"/>
</dbReference>
<feature type="domain" description="IclR-ED" evidence="5">
    <location>
        <begin position="70"/>
        <end position="248"/>
    </location>
</feature>
<keyword evidence="1" id="KW-0805">Transcription regulation</keyword>
<dbReference type="GO" id="GO:0003677">
    <property type="term" value="F:DNA binding"/>
    <property type="evidence" value="ECO:0007669"/>
    <property type="project" value="UniProtKB-KW"/>
</dbReference>
<keyword evidence="7" id="KW-1185">Reference proteome</keyword>
<dbReference type="SMART" id="SM00346">
    <property type="entry name" value="HTH_ICLR"/>
    <property type="match status" value="1"/>
</dbReference>
<evidence type="ECO:0000313" key="7">
    <source>
        <dbReference type="Proteomes" id="UP000438448"/>
    </source>
</evidence>
<organism evidence="6 7">
    <name type="scientific">Nocardia macrotermitis</name>
    <dbReference type="NCBI Taxonomy" id="2585198"/>
    <lineage>
        <taxon>Bacteria</taxon>
        <taxon>Bacillati</taxon>
        <taxon>Actinomycetota</taxon>
        <taxon>Actinomycetes</taxon>
        <taxon>Mycobacteriales</taxon>
        <taxon>Nocardiaceae</taxon>
        <taxon>Nocardia</taxon>
    </lineage>
</organism>
<evidence type="ECO:0000256" key="1">
    <source>
        <dbReference type="ARBA" id="ARBA00023015"/>
    </source>
</evidence>
<dbReference type="AlphaFoldDB" id="A0A7K0D7R6"/>
<dbReference type="Gene3D" id="3.30.450.40">
    <property type="match status" value="1"/>
</dbReference>
<evidence type="ECO:0000256" key="2">
    <source>
        <dbReference type="ARBA" id="ARBA00023125"/>
    </source>
</evidence>
<dbReference type="EMBL" id="WEGK01000011">
    <property type="protein sequence ID" value="MQY21806.1"/>
    <property type="molecule type" value="Genomic_DNA"/>
</dbReference>
<keyword evidence="3" id="KW-0804">Transcription</keyword>
<dbReference type="SUPFAM" id="SSF55781">
    <property type="entry name" value="GAF domain-like"/>
    <property type="match status" value="1"/>
</dbReference>
<keyword evidence="2" id="KW-0238">DNA-binding</keyword>
<dbReference type="SUPFAM" id="SSF46785">
    <property type="entry name" value="Winged helix' DNA-binding domain"/>
    <property type="match status" value="1"/>
</dbReference>
<evidence type="ECO:0000259" key="5">
    <source>
        <dbReference type="PROSITE" id="PS51078"/>
    </source>
</evidence>
<dbReference type="PANTHER" id="PTHR30136">
    <property type="entry name" value="HELIX-TURN-HELIX TRANSCRIPTIONAL REGULATOR, ICLR FAMILY"/>
    <property type="match status" value="1"/>
</dbReference>
<evidence type="ECO:0000259" key="4">
    <source>
        <dbReference type="PROSITE" id="PS51077"/>
    </source>
</evidence>
<dbReference type="InterPro" id="IPR029016">
    <property type="entry name" value="GAF-like_dom_sf"/>
</dbReference>
<feature type="domain" description="HTH iclR-type" evidence="4">
    <location>
        <begin position="8"/>
        <end position="69"/>
    </location>
</feature>
<dbReference type="Gene3D" id="1.10.10.10">
    <property type="entry name" value="Winged helix-like DNA-binding domain superfamily/Winged helix DNA-binding domain"/>
    <property type="match status" value="1"/>
</dbReference>
<evidence type="ECO:0000256" key="3">
    <source>
        <dbReference type="ARBA" id="ARBA00023163"/>
    </source>
</evidence>
<dbReference type="InterPro" id="IPR036388">
    <property type="entry name" value="WH-like_DNA-bd_sf"/>
</dbReference>
<accession>A0A7K0D7R6</accession>
<dbReference type="InterPro" id="IPR050707">
    <property type="entry name" value="HTH_MetabolicPath_Reg"/>
</dbReference>
<gene>
    <name evidence="6" type="primary">rhmR</name>
    <name evidence="6" type="ORF">NRB20_49190</name>
</gene>
<dbReference type="PROSITE" id="PS51078">
    <property type="entry name" value="ICLR_ED"/>
    <property type="match status" value="1"/>
</dbReference>
<dbReference type="InterPro" id="IPR014757">
    <property type="entry name" value="Tscrpt_reg_IclR_C"/>
</dbReference>
<dbReference type="PROSITE" id="PS51077">
    <property type="entry name" value="HTH_ICLR"/>
    <property type="match status" value="1"/>
</dbReference>
<dbReference type="Proteomes" id="UP000438448">
    <property type="component" value="Unassembled WGS sequence"/>
</dbReference>
<dbReference type="Pfam" id="PF01614">
    <property type="entry name" value="IclR_C"/>
    <property type="match status" value="1"/>
</dbReference>
<dbReference type="Pfam" id="PF09339">
    <property type="entry name" value="HTH_IclR"/>
    <property type="match status" value="1"/>
</dbReference>
<proteinExistence type="predicted"/>
<protein>
    <submittedName>
        <fullName evidence="6">Putative HTH-type transcriptional regulator RhmR</fullName>
    </submittedName>
</protein>
<dbReference type="InterPro" id="IPR036390">
    <property type="entry name" value="WH_DNA-bd_sf"/>
</dbReference>